<evidence type="ECO:0000256" key="5">
    <source>
        <dbReference type="ARBA" id="ARBA00023098"/>
    </source>
</evidence>
<evidence type="ECO:0000256" key="6">
    <source>
        <dbReference type="PROSITE-ProRule" id="PRU01161"/>
    </source>
</evidence>
<evidence type="ECO:0000313" key="9">
    <source>
        <dbReference type="EMBL" id="CAI9282965.1"/>
    </source>
</evidence>
<dbReference type="GO" id="GO:0004620">
    <property type="term" value="F:phospholipase activity"/>
    <property type="evidence" value="ECO:0007669"/>
    <property type="project" value="TreeGrafter"/>
</dbReference>
<feature type="active site" description="Proton acceptor" evidence="6">
    <location>
        <position position="214"/>
    </location>
</feature>
<evidence type="ECO:0000256" key="7">
    <source>
        <dbReference type="RuleBase" id="RU361262"/>
    </source>
</evidence>
<evidence type="ECO:0000313" key="10">
    <source>
        <dbReference type="Proteomes" id="UP001177003"/>
    </source>
</evidence>
<organism evidence="9 10">
    <name type="scientific">Lactuca saligna</name>
    <name type="common">Willowleaf lettuce</name>
    <dbReference type="NCBI Taxonomy" id="75948"/>
    <lineage>
        <taxon>Eukaryota</taxon>
        <taxon>Viridiplantae</taxon>
        <taxon>Streptophyta</taxon>
        <taxon>Embryophyta</taxon>
        <taxon>Tracheophyta</taxon>
        <taxon>Spermatophyta</taxon>
        <taxon>Magnoliopsida</taxon>
        <taxon>eudicotyledons</taxon>
        <taxon>Gunneridae</taxon>
        <taxon>Pentapetalae</taxon>
        <taxon>asterids</taxon>
        <taxon>campanulids</taxon>
        <taxon>Asterales</taxon>
        <taxon>Asteraceae</taxon>
        <taxon>Cichorioideae</taxon>
        <taxon>Cichorieae</taxon>
        <taxon>Lactucinae</taxon>
        <taxon>Lactuca</taxon>
    </lineage>
</organism>
<evidence type="ECO:0000256" key="1">
    <source>
        <dbReference type="ARBA" id="ARBA00010240"/>
    </source>
</evidence>
<name>A0AA35YZ55_LACSI</name>
<dbReference type="PROSITE" id="PS51635">
    <property type="entry name" value="PNPLA"/>
    <property type="match status" value="1"/>
</dbReference>
<gene>
    <name evidence="9" type="ORF">LSALG_LOCUS22586</name>
</gene>
<feature type="domain" description="PNPLA" evidence="8">
    <location>
        <begin position="26"/>
        <end position="227"/>
    </location>
</feature>
<dbReference type="SUPFAM" id="SSF52151">
    <property type="entry name" value="FabD/lysophospholipase-like"/>
    <property type="match status" value="1"/>
</dbReference>
<dbReference type="InterPro" id="IPR002641">
    <property type="entry name" value="PNPLA_dom"/>
</dbReference>
<dbReference type="PANTHER" id="PTHR32176">
    <property type="entry name" value="XYLOSE ISOMERASE"/>
    <property type="match status" value="1"/>
</dbReference>
<evidence type="ECO:0000256" key="4">
    <source>
        <dbReference type="ARBA" id="ARBA00022963"/>
    </source>
</evidence>
<keyword evidence="10" id="KW-1185">Reference proteome</keyword>
<dbReference type="PANTHER" id="PTHR32176:SF92">
    <property type="entry name" value="XYLOSE ISOMERASE"/>
    <property type="match status" value="1"/>
</dbReference>
<feature type="short sequence motif" description="DGA/G" evidence="6">
    <location>
        <begin position="214"/>
        <end position="216"/>
    </location>
</feature>
<dbReference type="AlphaFoldDB" id="A0AA35YZ55"/>
<comment type="similarity">
    <text evidence="1 7">Belongs to the patatin family.</text>
</comment>
<dbReference type="Pfam" id="PF01734">
    <property type="entry name" value="Patatin"/>
    <property type="match status" value="1"/>
</dbReference>
<dbReference type="GO" id="GO:0047372">
    <property type="term" value="F:monoacylglycerol lipase activity"/>
    <property type="evidence" value="ECO:0007669"/>
    <property type="project" value="TreeGrafter"/>
</dbReference>
<evidence type="ECO:0000256" key="2">
    <source>
        <dbReference type="ARBA" id="ARBA00022801"/>
    </source>
</evidence>
<evidence type="ECO:0000259" key="8">
    <source>
        <dbReference type="PROSITE" id="PS51635"/>
    </source>
</evidence>
<feature type="short sequence motif" description="GXGXXG" evidence="6">
    <location>
        <begin position="30"/>
        <end position="35"/>
    </location>
</feature>
<dbReference type="GO" id="GO:0016042">
    <property type="term" value="P:lipid catabolic process"/>
    <property type="evidence" value="ECO:0007669"/>
    <property type="project" value="UniProtKB-UniRule"/>
</dbReference>
<reference evidence="9" key="1">
    <citation type="submission" date="2023-04" db="EMBL/GenBank/DDBJ databases">
        <authorList>
            <person name="Vijverberg K."/>
            <person name="Xiong W."/>
            <person name="Schranz E."/>
        </authorList>
    </citation>
    <scope>NUCLEOTIDE SEQUENCE</scope>
</reference>
<feature type="active site" description="Nucleophile" evidence="6">
    <location>
        <position position="70"/>
    </location>
</feature>
<comment type="function">
    <text evidence="7">Lipolytic acyl hydrolase (LAH).</text>
</comment>
<dbReference type="InterPro" id="IPR016035">
    <property type="entry name" value="Acyl_Trfase/lysoPLipase"/>
</dbReference>
<feature type="short sequence motif" description="GXSXG" evidence="6">
    <location>
        <begin position="68"/>
        <end position="72"/>
    </location>
</feature>
<sequence>MTTEIATTTTSIRNRPPNTGNLITVLSIDGGGIRGIIPGVILEYLESQLQDLDGDEARLVDYFDVIAGTSTGALITVMLTAPDENNKPFYAAKDIVKFYLENTPKIFKQIGGPFGGIIKLLKALIGPKYNGKYLKTLLTDLLGTLKLSQTLTNVIIPTFDIRDMQPVVFSSYQVTREPTTDALLSDICMGTSAAPTYLPAHYFQNGDREFNLIDGGVAANNPSLVAIGEVTRQVLKEDPNFIPITPLDYGRYLVISLGTGTEKQAPKYDAKTAAKWGVLGWMINNGSAPLIDSFQQASADLVVFHNNVVFEALNSTDSYLRIQDETLTGDLASVDVATTQNLNNLVDVGKGLLDKPVSRVNSDTGVFEVLPDGGTNREALKRLAKQLSDERKLREANCTAQEVLE</sequence>
<dbReference type="Proteomes" id="UP001177003">
    <property type="component" value="Chromosome 4"/>
</dbReference>
<keyword evidence="5 6" id="KW-0443">Lipid metabolism</keyword>
<evidence type="ECO:0000256" key="3">
    <source>
        <dbReference type="ARBA" id="ARBA00022821"/>
    </source>
</evidence>
<dbReference type="EC" id="3.1.1.-" evidence="7"/>
<protein>
    <recommendedName>
        <fullName evidence="7">Patatin</fullName>
        <ecNumber evidence="7">3.1.1.-</ecNumber>
    </recommendedName>
</protein>
<comment type="domain">
    <text evidence="7">The nitrogen atoms of the two glycine residues in the GGXR motif define the oxyanion hole, and stabilize the oxyanion that forms during the nucleophilic attack by the catalytic serine during substrate cleavage.</text>
</comment>
<dbReference type="Gene3D" id="3.40.1090.10">
    <property type="entry name" value="Cytosolic phospholipase A2 catalytic domain"/>
    <property type="match status" value="1"/>
</dbReference>
<keyword evidence="2 6" id="KW-0378">Hydrolase</keyword>
<dbReference type="EMBL" id="OX465080">
    <property type="protein sequence ID" value="CAI9282965.1"/>
    <property type="molecule type" value="Genomic_DNA"/>
</dbReference>
<dbReference type="GO" id="GO:0006952">
    <property type="term" value="P:defense response"/>
    <property type="evidence" value="ECO:0007669"/>
    <property type="project" value="UniProtKB-KW"/>
</dbReference>
<keyword evidence="3" id="KW-0611">Plant defense</keyword>
<proteinExistence type="inferred from homology"/>
<dbReference type="FunFam" id="3.40.1090.10:FF:000005">
    <property type="entry name" value="Patatin"/>
    <property type="match status" value="1"/>
</dbReference>
<accession>A0AA35YZ55</accession>
<keyword evidence="4 6" id="KW-0442">Lipid degradation</keyword>